<evidence type="ECO:0000256" key="1">
    <source>
        <dbReference type="SAM" id="MobiDB-lite"/>
    </source>
</evidence>
<feature type="non-terminal residue" evidence="2">
    <location>
        <position position="82"/>
    </location>
</feature>
<feature type="region of interest" description="Disordered" evidence="1">
    <location>
        <begin position="35"/>
        <end position="56"/>
    </location>
</feature>
<reference evidence="2 3" key="1">
    <citation type="journal article" date="2021" name="BMC Genomics">
        <title>Datura genome reveals duplications of psychoactive alkaloid biosynthetic genes and high mutation rate following tissue culture.</title>
        <authorList>
            <person name="Rajewski A."/>
            <person name="Carter-House D."/>
            <person name="Stajich J."/>
            <person name="Litt A."/>
        </authorList>
    </citation>
    <scope>NUCLEOTIDE SEQUENCE [LARGE SCALE GENOMIC DNA]</scope>
    <source>
        <strain evidence="2">AR-01</strain>
    </source>
</reference>
<evidence type="ECO:0000313" key="2">
    <source>
        <dbReference type="EMBL" id="MCD7453473.1"/>
    </source>
</evidence>
<protein>
    <submittedName>
        <fullName evidence="2">Uncharacterized protein</fullName>
    </submittedName>
</protein>
<comment type="caution">
    <text evidence="2">The sequence shown here is derived from an EMBL/GenBank/DDBJ whole genome shotgun (WGS) entry which is preliminary data.</text>
</comment>
<name>A0ABS8S367_DATST</name>
<organism evidence="2 3">
    <name type="scientific">Datura stramonium</name>
    <name type="common">Jimsonweed</name>
    <name type="synonym">Common thornapple</name>
    <dbReference type="NCBI Taxonomy" id="4076"/>
    <lineage>
        <taxon>Eukaryota</taxon>
        <taxon>Viridiplantae</taxon>
        <taxon>Streptophyta</taxon>
        <taxon>Embryophyta</taxon>
        <taxon>Tracheophyta</taxon>
        <taxon>Spermatophyta</taxon>
        <taxon>Magnoliopsida</taxon>
        <taxon>eudicotyledons</taxon>
        <taxon>Gunneridae</taxon>
        <taxon>Pentapetalae</taxon>
        <taxon>asterids</taxon>
        <taxon>lamiids</taxon>
        <taxon>Solanales</taxon>
        <taxon>Solanaceae</taxon>
        <taxon>Solanoideae</taxon>
        <taxon>Datureae</taxon>
        <taxon>Datura</taxon>
    </lineage>
</organism>
<evidence type="ECO:0000313" key="3">
    <source>
        <dbReference type="Proteomes" id="UP000823775"/>
    </source>
</evidence>
<gene>
    <name evidence="2" type="ORF">HAX54_021065</name>
</gene>
<dbReference type="EMBL" id="JACEIK010000253">
    <property type="protein sequence ID" value="MCD7453473.1"/>
    <property type="molecule type" value="Genomic_DNA"/>
</dbReference>
<proteinExistence type="predicted"/>
<sequence length="82" mass="9305">MSGCPFSHHVLLHQPLREMERRNKGTLVERQRAHCVPGGKSPVRDSANKKPRNDLLEDPMGHLRWSLIGVQKGRTIIVSDND</sequence>
<feature type="compositionally biased region" description="Basic and acidic residues" evidence="1">
    <location>
        <begin position="42"/>
        <end position="56"/>
    </location>
</feature>
<keyword evidence="3" id="KW-1185">Reference proteome</keyword>
<dbReference type="Proteomes" id="UP000823775">
    <property type="component" value="Unassembled WGS sequence"/>
</dbReference>
<accession>A0ABS8S367</accession>